<dbReference type="EMBL" id="CAKLBY020000227">
    <property type="protein sequence ID" value="CAK7937488.1"/>
    <property type="molecule type" value="Genomic_DNA"/>
</dbReference>
<dbReference type="Proteomes" id="UP001162060">
    <property type="component" value="Unassembled WGS sequence"/>
</dbReference>
<dbReference type="AlphaFoldDB" id="A0AAV1UUU1"/>
<name>A0AAV1UUU1_9STRA</name>
<evidence type="ECO:0000313" key="2">
    <source>
        <dbReference type="Proteomes" id="UP001162060"/>
    </source>
</evidence>
<gene>
    <name evidence="1" type="ORF">PM001_LOCUS22638</name>
</gene>
<accession>A0AAV1UUU1</accession>
<reference evidence="1" key="1">
    <citation type="submission" date="2024-01" db="EMBL/GenBank/DDBJ databases">
        <authorList>
            <person name="Webb A."/>
        </authorList>
    </citation>
    <scope>NUCLEOTIDE SEQUENCE</scope>
    <source>
        <strain evidence="1">Pm1</strain>
    </source>
</reference>
<protein>
    <submittedName>
        <fullName evidence="1">Uncharacterized protein</fullName>
    </submittedName>
</protein>
<organism evidence="1 2">
    <name type="scientific">Peronospora matthiolae</name>
    <dbReference type="NCBI Taxonomy" id="2874970"/>
    <lineage>
        <taxon>Eukaryota</taxon>
        <taxon>Sar</taxon>
        <taxon>Stramenopiles</taxon>
        <taxon>Oomycota</taxon>
        <taxon>Peronosporomycetes</taxon>
        <taxon>Peronosporales</taxon>
        <taxon>Peronosporaceae</taxon>
        <taxon>Peronospora</taxon>
    </lineage>
</organism>
<proteinExistence type="predicted"/>
<comment type="caution">
    <text evidence="1">The sequence shown here is derived from an EMBL/GenBank/DDBJ whole genome shotgun (WGS) entry which is preliminary data.</text>
</comment>
<sequence>MKARGDIPRAHSLTCVGTVVETDTRQRRWQEAAVYPLASFEDGVAAQVQTATGTLDDIYLRYHLSHSHR</sequence>
<evidence type="ECO:0000313" key="1">
    <source>
        <dbReference type="EMBL" id="CAK7937488.1"/>
    </source>
</evidence>